<gene>
    <name evidence="9" type="ORF">DDQ68_07975</name>
</gene>
<evidence type="ECO:0000256" key="2">
    <source>
        <dbReference type="ARBA" id="ARBA00022448"/>
    </source>
</evidence>
<keyword evidence="10" id="KW-1185">Reference proteome</keyword>
<dbReference type="Pfam" id="PF07715">
    <property type="entry name" value="Plug"/>
    <property type="match status" value="1"/>
</dbReference>
<protein>
    <submittedName>
        <fullName evidence="9">TonB-dependent receptor</fullName>
    </submittedName>
</protein>
<dbReference type="NCBIfam" id="TIGR04056">
    <property type="entry name" value="OMP_RagA_SusC"/>
    <property type="match status" value="1"/>
</dbReference>
<dbReference type="InterPro" id="IPR023996">
    <property type="entry name" value="TonB-dep_OMP_SusC/RagA"/>
</dbReference>
<proteinExistence type="inferred from homology"/>
<dbReference type="NCBIfam" id="TIGR04057">
    <property type="entry name" value="SusC_RagA_signa"/>
    <property type="match status" value="1"/>
</dbReference>
<dbReference type="Gene3D" id="2.60.40.1120">
    <property type="entry name" value="Carboxypeptidase-like, regulatory domain"/>
    <property type="match status" value="1"/>
</dbReference>
<comment type="subcellular location">
    <subcellularLocation>
        <location evidence="1 7">Cell outer membrane</location>
        <topology evidence="1 7">Multi-pass membrane protein</topology>
    </subcellularLocation>
</comment>
<evidence type="ECO:0000256" key="3">
    <source>
        <dbReference type="ARBA" id="ARBA00022452"/>
    </source>
</evidence>
<dbReference type="EMBL" id="CP029145">
    <property type="protein sequence ID" value="AWM32725.1"/>
    <property type="molecule type" value="Genomic_DNA"/>
</dbReference>
<accession>A0A2Z3GP38</accession>
<keyword evidence="3 7" id="KW-1134">Transmembrane beta strand</keyword>
<evidence type="ECO:0000256" key="1">
    <source>
        <dbReference type="ARBA" id="ARBA00004571"/>
    </source>
</evidence>
<comment type="similarity">
    <text evidence="7">Belongs to the TonB-dependent receptor family.</text>
</comment>
<dbReference type="SUPFAM" id="SSF56935">
    <property type="entry name" value="Porins"/>
    <property type="match status" value="1"/>
</dbReference>
<evidence type="ECO:0000256" key="5">
    <source>
        <dbReference type="ARBA" id="ARBA00023136"/>
    </source>
</evidence>
<dbReference type="KEGG" id="hnv:DDQ68_07975"/>
<dbReference type="OrthoDB" id="9768177at2"/>
<dbReference type="InterPro" id="IPR037066">
    <property type="entry name" value="Plug_dom_sf"/>
</dbReference>
<dbReference type="InterPro" id="IPR023997">
    <property type="entry name" value="TonB-dep_OMP_SusC/RagA_CS"/>
</dbReference>
<dbReference type="Gene3D" id="2.170.130.10">
    <property type="entry name" value="TonB-dependent receptor, plug domain"/>
    <property type="match status" value="1"/>
</dbReference>
<dbReference type="RefSeq" id="WP_109655822.1">
    <property type="nucleotide sequence ID" value="NZ_CP029145.1"/>
</dbReference>
<keyword evidence="9" id="KW-0675">Receptor</keyword>
<sequence length="1024" mass="109828">MKKLLLYPRYLLPALVCCLPSIGVANTLAAYRPLVVRRAAAAQPVTGRVTDEKGGGLPGVTVLVKGTQNGTSTNANGEFTLDAPAGATLVFSSIGYITKEVAVSGDAQLNVSLAADVQQLSEAVVVGYLTQERQNVTGAVATVGGTDVRRAPVATLSESIQGRLAGVQVTTNGTPGQTPNINIRGIGSLSNGSGPLFIIDGLWVTGGLRDFTPQDVESVQVLKDAAALAPYGVSGANGVIIITTKKGKLGTTAINFNAYAGVQNIAKRYDLANAAQYTALATQAYTNAGTRVPSGIANPSGVDTDWQKEFFRTGAVQDYNLGFSGGGTNSNYLISGDYFSQSGTVTGPKYERYNLRVNSGFTKGRLKIGENLALTRANQTRLNGAPFIDLLRITPITPVLDPANPGGYGYGDSNTRPTFGSNPIGAQRLLNNIGTNNQLQGNVFGEFSFLPSLRYRLNLGTQYRAFHDQRQQQAGGLAPNNLTPVSGYTDAQGNETFLLAENTLTYDQSFGKHNLTVVGGYSEQRNNFEFTQGAAQGYGNGPVFYWALDAGATPLPATGSTFVWTKRSYFGQFTYDYDGRYLVTGAYRRDGSSRFSADRKYGNFGAGSLGWRVSKEKFFEGITAISDLKLRASYGILGSDQLNGPYGGSYSYQEFTNPNVNYNFGGQSANGAIRTALGSPSVGWEERSTQNYGLDLGFLDNRLTVSADYYISETRNANVYPSIPLFLGNAGGNPFQQIGRIQNKGFELLVSYNETKGKFHYGATANLTTISNKVLDLGTSGAKANFFDAGSGPITRTEVGYEVGSFYLYQFDGIFQSADNIKGSAQPNAQPGDVRYRDTNGNGVIDPGDRVHVGRVFPKLQYGLNLTAGYGAFDFAVFFQGVQGNDVYNSGAYWLGRFDDPTNYVANLSPWSPTNPSTTTPRLAQQSGINSFANSTRFLEDGSYLRLKNLQIGFTVPKTLVEKTKGLSSVRIYLTSQNLFTATHYSGYDPETIGGRDGSLLTRGIDEGNFPNPRTFTVGAQLGF</sequence>
<dbReference type="Proteomes" id="UP000245999">
    <property type="component" value="Chromosome"/>
</dbReference>
<name>A0A2Z3GP38_9BACT</name>
<dbReference type="InterPro" id="IPR039426">
    <property type="entry name" value="TonB-dep_rcpt-like"/>
</dbReference>
<organism evidence="9 10">
    <name type="scientific">Hymenobacter nivis</name>
    <dbReference type="NCBI Taxonomy" id="1850093"/>
    <lineage>
        <taxon>Bacteria</taxon>
        <taxon>Pseudomonadati</taxon>
        <taxon>Bacteroidota</taxon>
        <taxon>Cytophagia</taxon>
        <taxon>Cytophagales</taxon>
        <taxon>Hymenobacteraceae</taxon>
        <taxon>Hymenobacter</taxon>
    </lineage>
</organism>
<feature type="domain" description="TonB-dependent receptor plug" evidence="8">
    <location>
        <begin position="134"/>
        <end position="239"/>
    </location>
</feature>
<dbReference type="PROSITE" id="PS52016">
    <property type="entry name" value="TONB_DEPENDENT_REC_3"/>
    <property type="match status" value="1"/>
</dbReference>
<evidence type="ECO:0000256" key="4">
    <source>
        <dbReference type="ARBA" id="ARBA00022692"/>
    </source>
</evidence>
<evidence type="ECO:0000259" key="8">
    <source>
        <dbReference type="Pfam" id="PF07715"/>
    </source>
</evidence>
<dbReference type="InterPro" id="IPR008969">
    <property type="entry name" value="CarboxyPept-like_regulatory"/>
</dbReference>
<dbReference type="InterPro" id="IPR036942">
    <property type="entry name" value="Beta-barrel_TonB_sf"/>
</dbReference>
<dbReference type="Gene3D" id="2.40.170.20">
    <property type="entry name" value="TonB-dependent receptor, beta-barrel domain"/>
    <property type="match status" value="1"/>
</dbReference>
<dbReference type="Pfam" id="PF13715">
    <property type="entry name" value="CarbopepD_reg_2"/>
    <property type="match status" value="1"/>
</dbReference>
<keyword evidence="6 7" id="KW-0998">Cell outer membrane</keyword>
<evidence type="ECO:0000313" key="9">
    <source>
        <dbReference type="EMBL" id="AWM32725.1"/>
    </source>
</evidence>
<keyword evidence="5 7" id="KW-0472">Membrane</keyword>
<keyword evidence="4 7" id="KW-0812">Transmembrane</keyword>
<dbReference type="SUPFAM" id="SSF49464">
    <property type="entry name" value="Carboxypeptidase regulatory domain-like"/>
    <property type="match status" value="1"/>
</dbReference>
<keyword evidence="2 7" id="KW-0813">Transport</keyword>
<dbReference type="GO" id="GO:0009279">
    <property type="term" value="C:cell outer membrane"/>
    <property type="evidence" value="ECO:0007669"/>
    <property type="project" value="UniProtKB-SubCell"/>
</dbReference>
<dbReference type="InterPro" id="IPR012910">
    <property type="entry name" value="Plug_dom"/>
</dbReference>
<evidence type="ECO:0000256" key="6">
    <source>
        <dbReference type="ARBA" id="ARBA00023237"/>
    </source>
</evidence>
<evidence type="ECO:0000256" key="7">
    <source>
        <dbReference type="PROSITE-ProRule" id="PRU01360"/>
    </source>
</evidence>
<evidence type="ECO:0000313" key="10">
    <source>
        <dbReference type="Proteomes" id="UP000245999"/>
    </source>
</evidence>
<reference evidence="10" key="1">
    <citation type="submission" date="2018-04" db="EMBL/GenBank/DDBJ databases">
        <title>Complete genome of Antarctic heterotrophic bacterium Hymenobacter nivis.</title>
        <authorList>
            <person name="Terashima M."/>
        </authorList>
    </citation>
    <scope>NUCLEOTIDE SEQUENCE [LARGE SCALE GENOMIC DNA]</scope>
    <source>
        <strain evidence="10">NBRC 111535</strain>
    </source>
</reference>
<dbReference type="AlphaFoldDB" id="A0A2Z3GP38"/>